<protein>
    <recommendedName>
        <fullName evidence="4">Type I restriction modification DNA specificity domain-containing protein</fullName>
    </recommendedName>
</protein>
<dbReference type="InterPro" id="IPR000055">
    <property type="entry name" value="Restrct_endonuc_typeI_TRD"/>
</dbReference>
<sequence>MKKPKIRFKGYQEDWEQRKLGELGSLKNGMNFSKEAMGIGFPFVNLQNIFGNNVIDVTNLGKAMASDSQLKDYNLLNGDVLFVRSSVKLEGVGEAALVPQNLENTTYSGFIIRFRDEYGLDNNFKRFLFGIESVRNQIMAQATNSANKNISQTVLENLCLKIPNKSEQEKIGLYFSNLDHLITLHQRKCEETKTLKKYMLQKMFPQNGHSVPEIRFSGFTEDWEQRKLVDLVDRVTRKNQDLVSELPLTISAQYGLIDQNEFFDKRVASKDVSGYYLIENGEFAYNKSTSTDAPWGAIKRLDRYKNGVLSTLYIVFGIKENNPVDSDFLVSYYSTNLWHKGIHEIAAEGARNHGLLNIAPADFFETKLMIPQDIEEQKKIGKYFEELERLITLHQHKCEELQNIKKFMLKNMFI</sequence>
<evidence type="ECO:0000259" key="4">
    <source>
        <dbReference type="Pfam" id="PF01420"/>
    </source>
</evidence>
<name>V8CHK4_9FIRM</name>
<dbReference type="GO" id="GO:0009307">
    <property type="term" value="P:DNA restriction-modification system"/>
    <property type="evidence" value="ECO:0007669"/>
    <property type="project" value="UniProtKB-KW"/>
</dbReference>
<gene>
    <name evidence="5" type="ORF">HMPREF1202_00272</name>
</gene>
<dbReference type="Proteomes" id="UP000018683">
    <property type="component" value="Unassembled WGS sequence"/>
</dbReference>
<dbReference type="Gene3D" id="3.90.220.20">
    <property type="entry name" value="DNA methylase specificity domains"/>
    <property type="match status" value="2"/>
</dbReference>
<accession>V8CHK4</accession>
<comment type="caution">
    <text evidence="5">The sequence shown here is derived from an EMBL/GenBank/DDBJ whole genome shotgun (WGS) entry which is preliminary data.</text>
</comment>
<keyword evidence="3" id="KW-0238">DNA-binding</keyword>
<feature type="domain" description="Type I restriction modification DNA specificity" evidence="4">
    <location>
        <begin position="294"/>
        <end position="402"/>
    </location>
</feature>
<dbReference type="HOGENOM" id="CLU_021095_0_2_9"/>
<dbReference type="OrthoDB" id="9811611at2"/>
<comment type="similarity">
    <text evidence="1">Belongs to the type-I restriction system S methylase family.</text>
</comment>
<dbReference type="SUPFAM" id="SSF116734">
    <property type="entry name" value="DNA methylase specificity domain"/>
    <property type="match status" value="2"/>
</dbReference>
<evidence type="ECO:0000313" key="5">
    <source>
        <dbReference type="EMBL" id="ETD26221.1"/>
    </source>
</evidence>
<dbReference type="GO" id="GO:0003677">
    <property type="term" value="F:DNA binding"/>
    <property type="evidence" value="ECO:0007669"/>
    <property type="project" value="UniProtKB-KW"/>
</dbReference>
<feature type="domain" description="Type I restriction modification DNA specificity" evidence="4">
    <location>
        <begin position="13"/>
        <end position="191"/>
    </location>
</feature>
<evidence type="ECO:0000256" key="2">
    <source>
        <dbReference type="ARBA" id="ARBA00022747"/>
    </source>
</evidence>
<dbReference type="InterPro" id="IPR044946">
    <property type="entry name" value="Restrct_endonuc_typeI_TRD_sf"/>
</dbReference>
<dbReference type="PANTHER" id="PTHR30408">
    <property type="entry name" value="TYPE-1 RESTRICTION ENZYME ECOKI SPECIFICITY PROTEIN"/>
    <property type="match status" value="1"/>
</dbReference>
<dbReference type="PANTHER" id="PTHR30408:SF13">
    <property type="entry name" value="TYPE I RESTRICTION ENZYME HINDI SPECIFICITY SUBUNIT"/>
    <property type="match status" value="1"/>
</dbReference>
<keyword evidence="2" id="KW-0680">Restriction system</keyword>
<evidence type="ECO:0000256" key="3">
    <source>
        <dbReference type="ARBA" id="ARBA00023125"/>
    </source>
</evidence>
<reference evidence="5 6" key="1">
    <citation type="submission" date="2013-10" db="EMBL/GenBank/DDBJ databases">
        <title>The Genome Sequence of Ruminococcus lactaris CC59_002D.</title>
        <authorList>
            <consortium name="The Broad Institute Genomics Platform"/>
            <person name="Earl A."/>
            <person name="Allen-Vercoe E."/>
            <person name="Daigneault M."/>
            <person name="Young S.K."/>
            <person name="Zeng Q."/>
            <person name="Gargeya S."/>
            <person name="Fitzgerald M."/>
            <person name="Abouelleil A."/>
            <person name="Alvarado L."/>
            <person name="Chapman S.B."/>
            <person name="Gainer-Dewar J."/>
            <person name="Goldberg J."/>
            <person name="Griggs A."/>
            <person name="Gujja S."/>
            <person name="Hansen M."/>
            <person name="Howarth C."/>
            <person name="Imamovic A."/>
            <person name="Ireland A."/>
            <person name="Larimer J."/>
            <person name="McCowan C."/>
            <person name="Murphy C."/>
            <person name="Pearson M."/>
            <person name="Poon T.W."/>
            <person name="Priest M."/>
            <person name="Roberts A."/>
            <person name="Saif S."/>
            <person name="Shea T."/>
            <person name="Sykes S."/>
            <person name="Wortman J."/>
            <person name="Nusbaum C."/>
            <person name="Birren B."/>
        </authorList>
    </citation>
    <scope>NUCLEOTIDE SEQUENCE [LARGE SCALE GENOMIC DNA]</scope>
    <source>
        <strain evidence="5 6">CC59_002D</strain>
    </source>
</reference>
<dbReference type="InterPro" id="IPR052021">
    <property type="entry name" value="Type-I_RS_S_subunit"/>
</dbReference>
<dbReference type="PATRIC" id="fig|1073376.3.peg.276"/>
<dbReference type="CDD" id="cd17517">
    <property type="entry name" value="RMtype1_S_EcoKI_StySPI-TRD2-CR2_like"/>
    <property type="match status" value="1"/>
</dbReference>
<evidence type="ECO:0000256" key="1">
    <source>
        <dbReference type="ARBA" id="ARBA00010923"/>
    </source>
</evidence>
<organism evidence="5 6">
    <name type="scientific">[Ruminococcus] lactaris CC59_002D</name>
    <dbReference type="NCBI Taxonomy" id="1073376"/>
    <lineage>
        <taxon>Bacteria</taxon>
        <taxon>Bacillati</taxon>
        <taxon>Bacillota</taxon>
        <taxon>Clostridia</taxon>
        <taxon>Lachnospirales</taxon>
        <taxon>Lachnospiraceae</taxon>
        <taxon>Mediterraneibacter</taxon>
    </lineage>
</organism>
<dbReference type="AlphaFoldDB" id="V8CHK4"/>
<dbReference type="STRING" id="1073376.HMPREF1202_00272"/>
<dbReference type="EMBL" id="AZJE01000003">
    <property type="protein sequence ID" value="ETD26221.1"/>
    <property type="molecule type" value="Genomic_DNA"/>
</dbReference>
<dbReference type="RefSeq" id="WP_023920600.1">
    <property type="nucleotide sequence ID" value="NZ_KI669407.1"/>
</dbReference>
<evidence type="ECO:0000313" key="6">
    <source>
        <dbReference type="Proteomes" id="UP000018683"/>
    </source>
</evidence>
<proteinExistence type="inferred from homology"/>
<dbReference type="Pfam" id="PF01420">
    <property type="entry name" value="Methylase_S"/>
    <property type="match status" value="2"/>
</dbReference>